<reference evidence="3 4" key="1">
    <citation type="submission" date="2017-08" db="EMBL/GenBank/DDBJ databases">
        <title>Acidophilic green algal genome provides insights into adaptation to an acidic environment.</title>
        <authorList>
            <person name="Hirooka S."/>
            <person name="Hirose Y."/>
            <person name="Kanesaki Y."/>
            <person name="Higuchi S."/>
            <person name="Fujiwara T."/>
            <person name="Onuma R."/>
            <person name="Era A."/>
            <person name="Ohbayashi R."/>
            <person name="Uzuka A."/>
            <person name="Nozaki H."/>
            <person name="Yoshikawa H."/>
            <person name="Miyagishima S.Y."/>
        </authorList>
    </citation>
    <scope>NUCLEOTIDE SEQUENCE [LARGE SCALE GENOMIC DNA]</scope>
    <source>
        <strain evidence="3 4">NIES-2499</strain>
    </source>
</reference>
<accession>A0A250X4V6</accession>
<gene>
    <name evidence="3" type="ORF">CEUSTIGMA_g5543.t1</name>
</gene>
<feature type="transmembrane region" description="Helical" evidence="2">
    <location>
        <begin position="6"/>
        <end position="23"/>
    </location>
</feature>
<keyword evidence="2" id="KW-1133">Transmembrane helix</keyword>
<feature type="transmembrane region" description="Helical" evidence="2">
    <location>
        <begin position="59"/>
        <end position="82"/>
    </location>
</feature>
<evidence type="ECO:0000313" key="4">
    <source>
        <dbReference type="Proteomes" id="UP000232323"/>
    </source>
</evidence>
<evidence type="ECO:0008006" key="5">
    <source>
        <dbReference type="Google" id="ProtNLM"/>
    </source>
</evidence>
<organism evidence="3 4">
    <name type="scientific">Chlamydomonas eustigma</name>
    <dbReference type="NCBI Taxonomy" id="1157962"/>
    <lineage>
        <taxon>Eukaryota</taxon>
        <taxon>Viridiplantae</taxon>
        <taxon>Chlorophyta</taxon>
        <taxon>core chlorophytes</taxon>
        <taxon>Chlorophyceae</taxon>
        <taxon>CS clade</taxon>
        <taxon>Chlamydomonadales</taxon>
        <taxon>Chlamydomonadaceae</taxon>
        <taxon>Chlamydomonas</taxon>
    </lineage>
</organism>
<dbReference type="EMBL" id="BEGY01000029">
    <property type="protein sequence ID" value="GAX78101.1"/>
    <property type="molecule type" value="Genomic_DNA"/>
</dbReference>
<feature type="transmembrane region" description="Helical" evidence="2">
    <location>
        <begin position="230"/>
        <end position="249"/>
    </location>
</feature>
<keyword evidence="2" id="KW-0812">Transmembrane</keyword>
<feature type="region of interest" description="Disordered" evidence="1">
    <location>
        <begin position="439"/>
        <end position="461"/>
    </location>
</feature>
<proteinExistence type="predicted"/>
<evidence type="ECO:0000256" key="1">
    <source>
        <dbReference type="SAM" id="MobiDB-lite"/>
    </source>
</evidence>
<evidence type="ECO:0000313" key="3">
    <source>
        <dbReference type="EMBL" id="GAX78101.1"/>
    </source>
</evidence>
<feature type="compositionally biased region" description="Low complexity" evidence="1">
    <location>
        <begin position="439"/>
        <end position="451"/>
    </location>
</feature>
<dbReference type="AlphaFoldDB" id="A0A250X4V6"/>
<keyword evidence="4" id="KW-1185">Reference proteome</keyword>
<evidence type="ECO:0000256" key="2">
    <source>
        <dbReference type="SAM" id="Phobius"/>
    </source>
</evidence>
<sequence length="485" mass="51534">MGDKYSVPYMSTGLGVLVMGYIPMTRESVTEWKNASYLVVLSMFNVAILKVLSGPSQTIIIAFLFYNLIIMSTYTASLAVVLGQVTNSYSLTIDTLCDATIGTYPTYQLRLQKQYALSSVITYDSTDQGNMLAAMADMKAGLISGFIYDMVPLQFNLPQLDNLLPTTIEPFSYTVLTHRLFNQTMLDAFNGNIVVTQESDIVENLIAKYVPAFASCNVQSNGVDIQQIDGLYIILAAIVGAAILLWTVIKISLHIRAVISDFNYQQSFGASLEGGPESSSKMSVKDALKTVFTKSSLKGSLSMDVSTKRGLSFAASSKGANNGGFLLSGSLSGNKVTPFNGSGGGSLSRDLGEDDKEVSYMKPVAVSSPYSAPSKKVNKQQLISVTSNSQIKGGNLVDIHKQNGAAAYIAAAGVNPYADNAAAAAAEGTIQFLTTTSEIDDSSNNSSEISTQSGSRLDGKGAVTSATLTPVLIMEPAKTMDLVDA</sequence>
<dbReference type="Proteomes" id="UP000232323">
    <property type="component" value="Unassembled WGS sequence"/>
</dbReference>
<feature type="transmembrane region" description="Helical" evidence="2">
    <location>
        <begin position="35"/>
        <end position="53"/>
    </location>
</feature>
<comment type="caution">
    <text evidence="3">The sequence shown here is derived from an EMBL/GenBank/DDBJ whole genome shotgun (WGS) entry which is preliminary data.</text>
</comment>
<name>A0A250X4V6_9CHLO</name>
<protein>
    <recommendedName>
        <fullName evidence="5">Ionotropic glutamate receptor C-terminal domain-containing protein</fullName>
    </recommendedName>
</protein>
<keyword evidence="2" id="KW-0472">Membrane</keyword>